<dbReference type="CDD" id="cd02440">
    <property type="entry name" value="AdoMet_MTases"/>
    <property type="match status" value="1"/>
</dbReference>
<comment type="similarity">
    <text evidence="1">Belongs to the methyltransferase superfamily.</text>
</comment>
<accession>A0ABR2WE09</accession>
<evidence type="ECO:0000256" key="3">
    <source>
        <dbReference type="ARBA" id="ARBA00022679"/>
    </source>
</evidence>
<evidence type="ECO:0000256" key="2">
    <source>
        <dbReference type="ARBA" id="ARBA00022603"/>
    </source>
</evidence>
<evidence type="ECO:0000313" key="6">
    <source>
        <dbReference type="Proteomes" id="UP001479436"/>
    </source>
</evidence>
<dbReference type="InterPro" id="IPR051052">
    <property type="entry name" value="Diverse_substrate_MTase"/>
</dbReference>
<dbReference type="Pfam" id="PF08241">
    <property type="entry name" value="Methyltransf_11"/>
    <property type="match status" value="1"/>
</dbReference>
<dbReference type="InterPro" id="IPR013216">
    <property type="entry name" value="Methyltransf_11"/>
</dbReference>
<dbReference type="GO" id="GO:0032259">
    <property type="term" value="P:methylation"/>
    <property type="evidence" value="ECO:0007669"/>
    <property type="project" value="UniProtKB-KW"/>
</dbReference>
<gene>
    <name evidence="5" type="primary">TMT1_6</name>
    <name evidence="5" type="ORF">K7432_016970</name>
</gene>
<dbReference type="Proteomes" id="UP001479436">
    <property type="component" value="Unassembled WGS sequence"/>
</dbReference>
<dbReference type="GO" id="GO:0046547">
    <property type="term" value="F:trans-aconitate 3-methyltransferase activity"/>
    <property type="evidence" value="ECO:0007669"/>
    <property type="project" value="UniProtKB-EC"/>
</dbReference>
<evidence type="ECO:0000259" key="4">
    <source>
        <dbReference type="Pfam" id="PF08241"/>
    </source>
</evidence>
<keyword evidence="2 5" id="KW-0489">Methyltransferase</keyword>
<organism evidence="5 6">
    <name type="scientific">Basidiobolus ranarum</name>
    <dbReference type="NCBI Taxonomy" id="34480"/>
    <lineage>
        <taxon>Eukaryota</taxon>
        <taxon>Fungi</taxon>
        <taxon>Fungi incertae sedis</taxon>
        <taxon>Zoopagomycota</taxon>
        <taxon>Entomophthoromycotina</taxon>
        <taxon>Basidiobolomycetes</taxon>
        <taxon>Basidiobolales</taxon>
        <taxon>Basidiobolaceae</taxon>
        <taxon>Basidiobolus</taxon>
    </lineage>
</organism>
<proteinExistence type="inferred from homology"/>
<sequence>MSNFSSNAYNSKAYSQFRPNYTEELYQTIYKFHEGGYGKALDVATGTGQVTRGLANKFEQVHGIDISESQIAEAAQADNITYSVGIAEELPFEDASFDLITVAEAAHWFNTKNFFKEVKRVLKPNGTLAVWGYSLCSIEGGSDKVRDAVRDLGFNPTKLGSNKSGNALQILENFYTDFGWEELSQEFKHVLRYESPKKQQSAHEIPEGKMFVELCSMEVWRFREYLKTWSSYKKYKDSNKSGHPADECMDFIIKEYNPGFPLKEDDVLPLSWPQVLLLASNRE</sequence>
<dbReference type="EMBL" id="JASJQH010003207">
    <property type="protein sequence ID" value="KAK9759731.1"/>
    <property type="molecule type" value="Genomic_DNA"/>
</dbReference>
<dbReference type="Gene3D" id="3.40.50.150">
    <property type="entry name" value="Vaccinia Virus protein VP39"/>
    <property type="match status" value="1"/>
</dbReference>
<dbReference type="InterPro" id="IPR029063">
    <property type="entry name" value="SAM-dependent_MTases_sf"/>
</dbReference>
<dbReference type="PANTHER" id="PTHR44942:SF4">
    <property type="entry name" value="METHYLTRANSFERASE TYPE 11 DOMAIN-CONTAINING PROTEIN"/>
    <property type="match status" value="1"/>
</dbReference>
<reference evidence="5 6" key="1">
    <citation type="submission" date="2023-04" db="EMBL/GenBank/DDBJ databases">
        <title>Genome of Basidiobolus ranarum AG-B5.</title>
        <authorList>
            <person name="Stajich J.E."/>
            <person name="Carter-House D."/>
            <person name="Gryganskyi A."/>
        </authorList>
    </citation>
    <scope>NUCLEOTIDE SEQUENCE [LARGE SCALE GENOMIC DNA]</scope>
    <source>
        <strain evidence="5 6">AG-B5</strain>
    </source>
</reference>
<dbReference type="SUPFAM" id="SSF53335">
    <property type="entry name" value="S-adenosyl-L-methionine-dependent methyltransferases"/>
    <property type="match status" value="1"/>
</dbReference>
<dbReference type="EC" id="2.1.1.145" evidence="5"/>
<name>A0ABR2WE09_9FUNG</name>
<feature type="domain" description="Methyltransferase type 11" evidence="4">
    <location>
        <begin position="41"/>
        <end position="129"/>
    </location>
</feature>
<protein>
    <submittedName>
        <fullName evidence="5">Trans-aconitate methyltransferase 1</fullName>
        <ecNumber evidence="5">2.1.1.145</ecNumber>
    </submittedName>
</protein>
<dbReference type="PANTHER" id="PTHR44942">
    <property type="entry name" value="METHYLTRANSF_11 DOMAIN-CONTAINING PROTEIN"/>
    <property type="match status" value="1"/>
</dbReference>
<evidence type="ECO:0000313" key="5">
    <source>
        <dbReference type="EMBL" id="KAK9759731.1"/>
    </source>
</evidence>
<evidence type="ECO:0000256" key="1">
    <source>
        <dbReference type="ARBA" id="ARBA00008361"/>
    </source>
</evidence>
<keyword evidence="6" id="KW-1185">Reference proteome</keyword>
<comment type="caution">
    <text evidence="5">The sequence shown here is derived from an EMBL/GenBank/DDBJ whole genome shotgun (WGS) entry which is preliminary data.</text>
</comment>
<keyword evidence="3 5" id="KW-0808">Transferase</keyword>